<keyword evidence="3" id="KW-1185">Reference proteome</keyword>
<reference evidence="2 3" key="1">
    <citation type="submission" date="2019-03" db="EMBL/GenBank/DDBJ databases">
        <title>Subsurface microbial communities from deep shales in Ohio and West Virginia, USA.</title>
        <authorList>
            <person name="Wrighton K."/>
        </authorList>
    </citation>
    <scope>NUCLEOTIDE SEQUENCE [LARGE SCALE GENOMIC DNA]</scope>
    <source>
        <strain evidence="2 3">MSL 6dP</strain>
    </source>
</reference>
<keyword evidence="2" id="KW-0282">Flagellum</keyword>
<dbReference type="Proteomes" id="UP000295832">
    <property type="component" value="Unassembled WGS sequence"/>
</dbReference>
<dbReference type="InterPro" id="IPR036679">
    <property type="entry name" value="FlgN-like_sf"/>
</dbReference>
<comment type="caution">
    <text evidence="2">The sequence shown here is derived from an EMBL/GenBank/DDBJ whole genome shotgun (WGS) entry which is preliminary data.</text>
</comment>
<sequence length="155" mass="18060">MLDIDLDKLLFILDSEYELYQNIYNLAKVKKEVIINREIDQLKEIVKQEEAYLAKTATLEEKRRKLCNEKPLSEILDIVDSHYKEKLTSIQDKLLTVFEDLKGINSLNKDLLNISLNLNNMTMNFLTADNKRSTYSKRGMVNSNQGKHTILNHKA</sequence>
<dbReference type="SUPFAM" id="SSF140566">
    <property type="entry name" value="FlgN-like"/>
    <property type="match status" value="1"/>
</dbReference>
<keyword evidence="2" id="KW-0969">Cilium</keyword>
<organism evidence="2 3">
    <name type="scientific">Orenia marismortui</name>
    <dbReference type="NCBI Taxonomy" id="46469"/>
    <lineage>
        <taxon>Bacteria</taxon>
        <taxon>Bacillati</taxon>
        <taxon>Bacillota</taxon>
        <taxon>Clostridia</taxon>
        <taxon>Halanaerobiales</taxon>
        <taxon>Halobacteroidaceae</taxon>
        <taxon>Orenia</taxon>
    </lineage>
</organism>
<dbReference type="RefSeq" id="WP_134114439.1">
    <property type="nucleotide sequence ID" value="NZ_SOEG01000002.1"/>
</dbReference>
<proteinExistence type="predicted"/>
<dbReference type="Gene3D" id="1.20.58.300">
    <property type="entry name" value="FlgN-like"/>
    <property type="match status" value="1"/>
</dbReference>
<dbReference type="EMBL" id="SOEG01000002">
    <property type="protein sequence ID" value="TDX58895.1"/>
    <property type="molecule type" value="Genomic_DNA"/>
</dbReference>
<dbReference type="InterPro" id="IPR007809">
    <property type="entry name" value="FlgN-like"/>
</dbReference>
<dbReference type="GO" id="GO:0044780">
    <property type="term" value="P:bacterial-type flagellum assembly"/>
    <property type="evidence" value="ECO:0007669"/>
    <property type="project" value="InterPro"/>
</dbReference>
<keyword evidence="2" id="KW-0966">Cell projection</keyword>
<evidence type="ECO:0000256" key="1">
    <source>
        <dbReference type="ARBA" id="ARBA00022795"/>
    </source>
</evidence>
<accession>A0A4R8HFL2</accession>
<name>A0A4R8HFL2_9FIRM</name>
<dbReference type="AlphaFoldDB" id="A0A4R8HFL2"/>
<dbReference type="Pfam" id="PF05130">
    <property type="entry name" value="FlgN"/>
    <property type="match status" value="1"/>
</dbReference>
<gene>
    <name evidence="2" type="ORF">C7959_10233</name>
</gene>
<evidence type="ECO:0000313" key="3">
    <source>
        <dbReference type="Proteomes" id="UP000295832"/>
    </source>
</evidence>
<dbReference type="STRING" id="926561.GCA_000379025_02030"/>
<evidence type="ECO:0000313" key="2">
    <source>
        <dbReference type="EMBL" id="TDX58895.1"/>
    </source>
</evidence>
<protein>
    <submittedName>
        <fullName evidence="2">Flagellar biosynthesis/type III secretory pathway chaperone</fullName>
    </submittedName>
</protein>
<keyword evidence="1" id="KW-1005">Bacterial flagellum biogenesis</keyword>